<dbReference type="Proteomes" id="UP000230069">
    <property type="component" value="Unassembled WGS sequence"/>
</dbReference>
<dbReference type="InParanoid" id="A0A2G5D1I1"/>
<reference evidence="1 2" key="1">
    <citation type="submission" date="2017-09" db="EMBL/GenBank/DDBJ databases">
        <title>WGS assembly of Aquilegia coerulea Goldsmith.</title>
        <authorList>
            <person name="Hodges S."/>
            <person name="Kramer E."/>
            <person name="Nordborg M."/>
            <person name="Tomkins J."/>
            <person name="Borevitz J."/>
            <person name="Derieg N."/>
            <person name="Yan J."/>
            <person name="Mihaltcheva S."/>
            <person name="Hayes R.D."/>
            <person name="Rokhsar D."/>
        </authorList>
    </citation>
    <scope>NUCLEOTIDE SEQUENCE [LARGE SCALE GENOMIC DNA]</scope>
    <source>
        <strain evidence="2">cv. Goldsmith</strain>
    </source>
</reference>
<evidence type="ECO:0000313" key="1">
    <source>
        <dbReference type="EMBL" id="PIA37047.1"/>
    </source>
</evidence>
<proteinExistence type="predicted"/>
<organism evidence="1 2">
    <name type="scientific">Aquilegia coerulea</name>
    <name type="common">Rocky mountain columbine</name>
    <dbReference type="NCBI Taxonomy" id="218851"/>
    <lineage>
        <taxon>Eukaryota</taxon>
        <taxon>Viridiplantae</taxon>
        <taxon>Streptophyta</taxon>
        <taxon>Embryophyta</taxon>
        <taxon>Tracheophyta</taxon>
        <taxon>Spermatophyta</taxon>
        <taxon>Magnoliopsida</taxon>
        <taxon>Ranunculales</taxon>
        <taxon>Ranunculaceae</taxon>
        <taxon>Thalictroideae</taxon>
        <taxon>Aquilegia</taxon>
    </lineage>
</organism>
<evidence type="ECO:0000313" key="2">
    <source>
        <dbReference type="Proteomes" id="UP000230069"/>
    </source>
</evidence>
<gene>
    <name evidence="1" type="ORF">AQUCO_03100062v1</name>
</gene>
<accession>A0A2G5D1I1</accession>
<dbReference type="AlphaFoldDB" id="A0A2G5D1I1"/>
<protein>
    <submittedName>
        <fullName evidence="1">Uncharacterized protein</fullName>
    </submittedName>
</protein>
<keyword evidence="2" id="KW-1185">Reference proteome</keyword>
<sequence length="73" mass="8736">MHKNKITHSQDHICTHQLSLCLYCSKLMLEIVPHIKEFYDWFEPWDFPQSYSTQVLLPKTSVICHILLRTSDF</sequence>
<name>A0A2G5D1I1_AQUCA</name>
<dbReference type="EMBL" id="KZ305048">
    <property type="protein sequence ID" value="PIA37047.1"/>
    <property type="molecule type" value="Genomic_DNA"/>
</dbReference>